<protein>
    <submittedName>
        <fullName evidence="2">Uncharacterized protein</fullName>
    </submittedName>
</protein>
<evidence type="ECO:0000256" key="1">
    <source>
        <dbReference type="SAM" id="SignalP"/>
    </source>
</evidence>
<keyword evidence="3" id="KW-1185">Reference proteome</keyword>
<dbReference type="Proteomes" id="UP000193498">
    <property type="component" value="Unassembled WGS sequence"/>
</dbReference>
<comment type="caution">
    <text evidence="2">The sequence shown here is derived from an EMBL/GenBank/DDBJ whole genome shotgun (WGS) entry which is preliminary data.</text>
</comment>
<name>A0A1Y1YZZ8_9FUNG</name>
<organism evidence="2 3">
    <name type="scientific">Basidiobolus meristosporus CBS 931.73</name>
    <dbReference type="NCBI Taxonomy" id="1314790"/>
    <lineage>
        <taxon>Eukaryota</taxon>
        <taxon>Fungi</taxon>
        <taxon>Fungi incertae sedis</taxon>
        <taxon>Zoopagomycota</taxon>
        <taxon>Entomophthoromycotina</taxon>
        <taxon>Basidiobolomycetes</taxon>
        <taxon>Basidiobolales</taxon>
        <taxon>Basidiobolaceae</taxon>
        <taxon>Basidiobolus</taxon>
    </lineage>
</organism>
<dbReference type="InParanoid" id="A0A1Y1YZZ8"/>
<evidence type="ECO:0000313" key="2">
    <source>
        <dbReference type="EMBL" id="ORY03612.1"/>
    </source>
</evidence>
<gene>
    <name evidence="2" type="ORF">K493DRAFT_404927</name>
</gene>
<dbReference type="EMBL" id="MCFE01000044">
    <property type="protein sequence ID" value="ORY03612.1"/>
    <property type="molecule type" value="Genomic_DNA"/>
</dbReference>
<feature type="chain" id="PRO_5012260022" evidence="1">
    <location>
        <begin position="24"/>
        <end position="300"/>
    </location>
</feature>
<proteinExistence type="predicted"/>
<accession>A0A1Y1YZZ8</accession>
<keyword evidence="1" id="KW-0732">Signal</keyword>
<reference evidence="2 3" key="1">
    <citation type="submission" date="2016-07" db="EMBL/GenBank/DDBJ databases">
        <title>Pervasive Adenine N6-methylation of Active Genes in Fungi.</title>
        <authorList>
            <consortium name="DOE Joint Genome Institute"/>
            <person name="Mondo S.J."/>
            <person name="Dannebaum R.O."/>
            <person name="Kuo R.C."/>
            <person name="Labutti K."/>
            <person name="Haridas S."/>
            <person name="Kuo A."/>
            <person name="Salamov A."/>
            <person name="Ahrendt S.R."/>
            <person name="Lipzen A."/>
            <person name="Sullivan W."/>
            <person name="Andreopoulos W.B."/>
            <person name="Clum A."/>
            <person name="Lindquist E."/>
            <person name="Daum C."/>
            <person name="Ramamoorthy G.K."/>
            <person name="Gryganskyi A."/>
            <person name="Culley D."/>
            <person name="Magnuson J.K."/>
            <person name="James T.Y."/>
            <person name="O'Malley M.A."/>
            <person name="Stajich J.E."/>
            <person name="Spatafora J.W."/>
            <person name="Visel A."/>
            <person name="Grigoriev I.V."/>
        </authorList>
    </citation>
    <scope>NUCLEOTIDE SEQUENCE [LARGE SCALE GENOMIC DNA]</scope>
    <source>
        <strain evidence="2 3">CBS 931.73</strain>
    </source>
</reference>
<dbReference type="AlphaFoldDB" id="A0A1Y1YZZ8"/>
<evidence type="ECO:0000313" key="3">
    <source>
        <dbReference type="Proteomes" id="UP000193498"/>
    </source>
</evidence>
<feature type="signal peptide" evidence="1">
    <location>
        <begin position="1"/>
        <end position="23"/>
    </location>
</feature>
<sequence>MFSKIKHISAAFISLLLLLNASAMVMKDVLDDPELNVQVESLQVAPESKILAISINQVDKIISESGELLNRPRVLTMNLNLDERQIIEDGIQIYENVPVFASDIQEAGDMLEAELMNIAPKMLPVKMYGWADVEYDEEQDIFFPRVVLQTQILDKNTVGKKVVQVIIDLPETGEILIFPPQKISLDEAYYFPQEEQERVPFWDFEDNRSHEHHHKCNHKHGSHKHMKHALKQAKSYLHNVVEDSQRAKREALMDLEVREALLQDEEEIRDEKILSHNYYPVKIDEAFSTGEEKGLLDDHE</sequence>